<dbReference type="InterPro" id="IPR013783">
    <property type="entry name" value="Ig-like_fold"/>
</dbReference>
<dbReference type="PANTHER" id="PTHR44170">
    <property type="entry name" value="PROTEIN SIDEKICK"/>
    <property type="match status" value="1"/>
</dbReference>
<keyword evidence="1" id="KW-1015">Disulfide bond</keyword>
<dbReference type="SUPFAM" id="SSF48726">
    <property type="entry name" value="Immunoglobulin"/>
    <property type="match status" value="2"/>
</dbReference>
<evidence type="ECO:0000313" key="4">
    <source>
        <dbReference type="Proteomes" id="UP000838878"/>
    </source>
</evidence>
<reference evidence="3" key="1">
    <citation type="submission" date="2021-12" db="EMBL/GenBank/DDBJ databases">
        <authorList>
            <person name="Martin H S."/>
        </authorList>
    </citation>
    <scope>NUCLEOTIDE SEQUENCE</scope>
</reference>
<evidence type="ECO:0000313" key="3">
    <source>
        <dbReference type="EMBL" id="CAH0727691.1"/>
    </source>
</evidence>
<sequence>MIDQNQSDNVTAQATVKMCSWVSALIILFAMGGEGQEHGPVFLMEPPSRLVFSNSTGARVSCAAHGFPTPQLAWQQPDGTQLDDVPGLRQVLDNGTLVFLPFASMQYRQDIHSTVYRCRAHNTHGAIVSRDMRTQAVVWQDWQVHVTSTPSEVGSPALLTCAVPAAVREHASVAAWYRDEAVISASDHFSGPTLLVDEGWKLIVRAVRVDDSRAQYSCSVLDSLTGERRKSSPISIDVAPMSASSAPRTVLPGTWEASARRGGDAVLPCLVHANPLPTIT</sequence>
<feature type="signal peptide" evidence="2">
    <location>
        <begin position="1"/>
        <end position="35"/>
    </location>
</feature>
<keyword evidence="4" id="KW-1185">Reference proteome</keyword>
<evidence type="ECO:0000256" key="1">
    <source>
        <dbReference type="ARBA" id="ARBA00023157"/>
    </source>
</evidence>
<dbReference type="Gene3D" id="2.60.40.10">
    <property type="entry name" value="Immunoglobulins"/>
    <property type="match status" value="2"/>
</dbReference>
<dbReference type="GO" id="GO:0098609">
    <property type="term" value="P:cell-cell adhesion"/>
    <property type="evidence" value="ECO:0007669"/>
    <property type="project" value="TreeGrafter"/>
</dbReference>
<feature type="non-terminal residue" evidence="3">
    <location>
        <position position="280"/>
    </location>
</feature>
<dbReference type="AlphaFoldDB" id="A0A8J9YH85"/>
<dbReference type="EMBL" id="OV170226">
    <property type="protein sequence ID" value="CAH0727691.1"/>
    <property type="molecule type" value="Genomic_DNA"/>
</dbReference>
<feature type="chain" id="PRO_5035429047" description="Down syndrome cell adhesion molecule-like protein Dscam2" evidence="2">
    <location>
        <begin position="36"/>
        <end position="280"/>
    </location>
</feature>
<accession>A0A8J9YH85</accession>
<organism evidence="3 4">
    <name type="scientific">Brenthis ino</name>
    <name type="common">lesser marbled fritillary</name>
    <dbReference type="NCBI Taxonomy" id="405034"/>
    <lineage>
        <taxon>Eukaryota</taxon>
        <taxon>Metazoa</taxon>
        <taxon>Ecdysozoa</taxon>
        <taxon>Arthropoda</taxon>
        <taxon>Hexapoda</taxon>
        <taxon>Insecta</taxon>
        <taxon>Pterygota</taxon>
        <taxon>Neoptera</taxon>
        <taxon>Endopterygota</taxon>
        <taxon>Lepidoptera</taxon>
        <taxon>Glossata</taxon>
        <taxon>Ditrysia</taxon>
        <taxon>Papilionoidea</taxon>
        <taxon>Nymphalidae</taxon>
        <taxon>Heliconiinae</taxon>
        <taxon>Argynnini</taxon>
        <taxon>Brenthis</taxon>
    </lineage>
</organism>
<proteinExistence type="predicted"/>
<keyword evidence="2" id="KW-0732">Signal</keyword>
<dbReference type="PANTHER" id="PTHR44170:SF56">
    <property type="entry name" value="FIBRONECTIN TYPE-III DOMAIN-CONTAINING PROTEIN"/>
    <property type="match status" value="1"/>
</dbReference>
<dbReference type="Proteomes" id="UP000838878">
    <property type="component" value="Chromosome 6"/>
</dbReference>
<protein>
    <recommendedName>
        <fullName evidence="5">Down syndrome cell adhesion molecule-like protein Dscam2</fullName>
    </recommendedName>
</protein>
<gene>
    <name evidence="3" type="ORF">BINO364_LOCUS12997</name>
</gene>
<name>A0A8J9YH85_9NEOP</name>
<evidence type="ECO:0008006" key="5">
    <source>
        <dbReference type="Google" id="ProtNLM"/>
    </source>
</evidence>
<dbReference type="OrthoDB" id="5969272at2759"/>
<evidence type="ECO:0000256" key="2">
    <source>
        <dbReference type="SAM" id="SignalP"/>
    </source>
</evidence>
<dbReference type="InterPro" id="IPR036179">
    <property type="entry name" value="Ig-like_dom_sf"/>
</dbReference>